<dbReference type="NCBIfam" id="TIGR02564">
    <property type="entry name" value="cas_Csy1"/>
    <property type="match status" value="1"/>
</dbReference>
<dbReference type="Pfam" id="PF09611">
    <property type="entry name" value="Cas_Csy1"/>
    <property type="match status" value="1"/>
</dbReference>
<keyword evidence="2" id="KW-1185">Reference proteome</keyword>
<dbReference type="EMBL" id="SMAO01000006">
    <property type="protein sequence ID" value="TCT20161.1"/>
    <property type="molecule type" value="Genomic_DNA"/>
</dbReference>
<organism evidence="1 2">
    <name type="scientific">Thiobaca trueperi</name>
    <dbReference type="NCBI Taxonomy" id="127458"/>
    <lineage>
        <taxon>Bacteria</taxon>
        <taxon>Pseudomonadati</taxon>
        <taxon>Pseudomonadota</taxon>
        <taxon>Gammaproteobacteria</taxon>
        <taxon>Chromatiales</taxon>
        <taxon>Chromatiaceae</taxon>
        <taxon>Thiobaca</taxon>
    </lineage>
</organism>
<reference evidence="1 2" key="1">
    <citation type="submission" date="2019-03" db="EMBL/GenBank/DDBJ databases">
        <title>Genomic Encyclopedia of Type Strains, Phase IV (KMG-IV): sequencing the most valuable type-strain genomes for metagenomic binning, comparative biology and taxonomic classification.</title>
        <authorList>
            <person name="Goeker M."/>
        </authorList>
    </citation>
    <scope>NUCLEOTIDE SEQUENCE [LARGE SCALE GENOMIC DNA]</scope>
    <source>
        <strain evidence="1 2">DSM 13587</strain>
    </source>
</reference>
<dbReference type="InterPro" id="IPR013397">
    <property type="entry name" value="CRISPR-assoc_prot_Csy1"/>
</dbReference>
<dbReference type="RefSeq" id="WP_165903424.1">
    <property type="nucleotide sequence ID" value="NZ_SMAO01000006.1"/>
</dbReference>
<evidence type="ECO:0000313" key="2">
    <source>
        <dbReference type="Proteomes" id="UP000295717"/>
    </source>
</evidence>
<name>A0A4R3MXA2_9GAMM</name>
<comment type="caution">
    <text evidence="1">The sequence shown here is derived from an EMBL/GenBank/DDBJ whole genome shotgun (WGS) entry which is preliminary data.</text>
</comment>
<sequence>MSSPDPQRSSAIRAALHDHLARRLNEALFKIRGTDSKAVSERKKQQEFYQLQPLLQSGADCVSQIQMATHIVKGIHPDPKVKEATNLNVDPSALPDLPLAGSHVLRSGIDIDATGNGAFNKKIYEVFLLLQAKFDGECVLDLLKRGDGDALAALGDNVEEAAAIADRLTEIDAARCARLASHTQAKQIYWPIGADPHDDAGYHLLAPLYPTSLVHRVYQTLQDDRFSEDAKAARKARKAGEWHERTVHEYQNLAVQKLGGTKPQNISQLNSERRGDNYLLASLPPVWRSLTVRPLFGVDSLFNVYCWRREVRALAKDLRRFLESDPARNKETRQRRDELVDGLLDELIQFAAEIQTLEPGWSKDPQCELPPAHCAWLDPDAANPHPDDVIERLASDFANWLNAQLRDPLPMGDPEYLYWRKLAREQIEEYAGETRHEQ</sequence>
<proteinExistence type="predicted"/>
<evidence type="ECO:0000313" key="1">
    <source>
        <dbReference type="EMBL" id="TCT20161.1"/>
    </source>
</evidence>
<dbReference type="Proteomes" id="UP000295717">
    <property type="component" value="Unassembled WGS sequence"/>
</dbReference>
<dbReference type="AlphaFoldDB" id="A0A4R3MXA2"/>
<protein>
    <submittedName>
        <fullName evidence="1">CRISPR-associated Csy1 family protein</fullName>
    </submittedName>
</protein>
<gene>
    <name evidence="1" type="ORF">EDC35_10688</name>
</gene>
<accession>A0A4R3MXA2</accession>